<dbReference type="AlphaFoldDB" id="A0A922MKS6"/>
<accession>A0A922MKS6</accession>
<comment type="caution">
    <text evidence="2">The sequence shown here is derived from an EMBL/GenBank/DDBJ whole genome shotgun (WGS) entry which is preliminary data.</text>
</comment>
<feature type="compositionally biased region" description="Polar residues" evidence="1">
    <location>
        <begin position="138"/>
        <end position="158"/>
    </location>
</feature>
<sequence>MGKRKRSDSNDVEKLLKRVKKLVKKRRRISSSSSESEPALSPLHSLPHDLTSDLEPQENIPQEVIKTLSDAGRLICDTHNRESLCRRFSIINTISKQKREIIKNTKIDDYLFGSNLSDHLKSNKAITMSASKLRFTATSGRFNQQRNQQNTYRPTGTLNGRGAPRAPAAELRVYHNQTRHQPPPPPRDHRRAQAAPRARMANSSARRR</sequence>
<feature type="region of interest" description="Disordered" evidence="1">
    <location>
        <begin position="138"/>
        <end position="208"/>
    </location>
</feature>
<protein>
    <submittedName>
        <fullName evidence="2">Uncharacterized protein</fullName>
    </submittedName>
</protein>
<feature type="region of interest" description="Disordered" evidence="1">
    <location>
        <begin position="23"/>
        <end position="57"/>
    </location>
</feature>
<proteinExistence type="predicted"/>
<dbReference type="Proteomes" id="UP000814243">
    <property type="component" value="Unassembled WGS sequence"/>
</dbReference>
<name>A0A922MKS6_SPOEX</name>
<dbReference type="EMBL" id="JACEFF010000380">
    <property type="protein sequence ID" value="KAH9638609.1"/>
    <property type="molecule type" value="Genomic_DNA"/>
</dbReference>
<evidence type="ECO:0000313" key="2">
    <source>
        <dbReference type="EMBL" id="KAH9638609.1"/>
    </source>
</evidence>
<feature type="compositionally biased region" description="Low complexity" evidence="1">
    <location>
        <begin position="193"/>
        <end position="208"/>
    </location>
</feature>
<evidence type="ECO:0000256" key="1">
    <source>
        <dbReference type="SAM" id="MobiDB-lite"/>
    </source>
</evidence>
<evidence type="ECO:0000313" key="3">
    <source>
        <dbReference type="Proteomes" id="UP000814243"/>
    </source>
</evidence>
<reference evidence="2" key="1">
    <citation type="journal article" date="2021" name="G3 (Bethesda)">
        <title>Genome and transcriptome analysis of the beet armyworm Spodoptera exigua reveals targets for pest control. .</title>
        <authorList>
            <person name="Simon S."/>
            <person name="Breeschoten T."/>
            <person name="Jansen H.J."/>
            <person name="Dirks R.P."/>
            <person name="Schranz M.E."/>
            <person name="Ros V.I.D."/>
        </authorList>
    </citation>
    <scope>NUCLEOTIDE SEQUENCE</scope>
    <source>
        <strain evidence="2">TB_SE_WUR_2020</strain>
    </source>
</reference>
<organism evidence="2 3">
    <name type="scientific">Spodoptera exigua</name>
    <name type="common">Beet armyworm</name>
    <name type="synonym">Noctua fulgens</name>
    <dbReference type="NCBI Taxonomy" id="7107"/>
    <lineage>
        <taxon>Eukaryota</taxon>
        <taxon>Metazoa</taxon>
        <taxon>Ecdysozoa</taxon>
        <taxon>Arthropoda</taxon>
        <taxon>Hexapoda</taxon>
        <taxon>Insecta</taxon>
        <taxon>Pterygota</taxon>
        <taxon>Neoptera</taxon>
        <taxon>Endopterygota</taxon>
        <taxon>Lepidoptera</taxon>
        <taxon>Glossata</taxon>
        <taxon>Ditrysia</taxon>
        <taxon>Noctuoidea</taxon>
        <taxon>Noctuidae</taxon>
        <taxon>Amphipyrinae</taxon>
        <taxon>Spodoptera</taxon>
    </lineage>
</organism>
<gene>
    <name evidence="2" type="ORF">HF086_002933</name>
</gene>
<feature type="compositionally biased region" description="Low complexity" evidence="1">
    <location>
        <begin position="30"/>
        <end position="45"/>
    </location>
</feature>